<gene>
    <name evidence="3" type="ORF">RDB_LOCUS66095</name>
</gene>
<dbReference type="PANTHER" id="PTHR12192">
    <property type="entry name" value="CATION TRANSPORT PROTEIN CHAC-RELATED"/>
    <property type="match status" value="1"/>
</dbReference>
<keyword evidence="2" id="KW-0456">Lyase</keyword>
<dbReference type="InterPro" id="IPR006840">
    <property type="entry name" value="ChaC"/>
</dbReference>
<dbReference type="Proteomes" id="UP000663841">
    <property type="component" value="Unassembled WGS sequence"/>
</dbReference>
<evidence type="ECO:0000313" key="4">
    <source>
        <dbReference type="Proteomes" id="UP000663841"/>
    </source>
</evidence>
<protein>
    <recommendedName>
        <fullName evidence="1">glutathione-specific gamma-glutamylcyclotransferase</fullName>
        <ecNumber evidence="1">4.3.2.7</ecNumber>
    </recommendedName>
</protein>
<comment type="caution">
    <text evidence="3">The sequence shown here is derived from an EMBL/GenBank/DDBJ whole genome shotgun (WGS) entry which is preliminary data.</text>
</comment>
<dbReference type="InterPro" id="IPR013024">
    <property type="entry name" value="GGCT-like"/>
</dbReference>
<dbReference type="PANTHER" id="PTHR12192:SF2">
    <property type="entry name" value="GLUTATHIONE-SPECIFIC GAMMA-GLUTAMYLCYCLOTRANSFERASE 2"/>
    <property type="match status" value="1"/>
</dbReference>
<sequence length="266" mass="29725">PLRNRFVKDRGSLAHFNPYHVARERESSLACVDHAIGSLAPTTISELTHVSGVLAQHVSMAGIPTSNPQRYCVFGYGSLIWKPPPYYAERVPGFLKGFVRRFAQSSSDHRGTPEHPGRVVTLIAAVDWSSFSSTDEFPHEDVVWGVCYTISPEHAAEMREYLDHREKDGYTIQHLDVWGVVDGVEKIVVPNATCYVGRSDNPSFVGSEPVPALARKIWESSGPSGPNKEYLYQLARAVRELAPESYDSHLSALELEVRRLDEHPEE</sequence>
<dbReference type="EC" id="4.3.2.7" evidence="1"/>
<organism evidence="3 4">
    <name type="scientific">Rhizoctonia solani</name>
    <dbReference type="NCBI Taxonomy" id="456999"/>
    <lineage>
        <taxon>Eukaryota</taxon>
        <taxon>Fungi</taxon>
        <taxon>Dikarya</taxon>
        <taxon>Basidiomycota</taxon>
        <taxon>Agaricomycotina</taxon>
        <taxon>Agaricomycetes</taxon>
        <taxon>Cantharellales</taxon>
        <taxon>Ceratobasidiaceae</taxon>
        <taxon>Rhizoctonia</taxon>
    </lineage>
</organism>
<proteinExistence type="predicted"/>
<dbReference type="Gene3D" id="3.10.490.10">
    <property type="entry name" value="Gamma-glutamyl cyclotransferase-like"/>
    <property type="match status" value="1"/>
</dbReference>
<dbReference type="GO" id="GO:0061928">
    <property type="term" value="F:glutathione specific gamma-glutamylcyclotransferase activity"/>
    <property type="evidence" value="ECO:0007669"/>
    <property type="project" value="UniProtKB-EC"/>
</dbReference>
<dbReference type="GO" id="GO:0006751">
    <property type="term" value="P:glutathione catabolic process"/>
    <property type="evidence" value="ECO:0007669"/>
    <property type="project" value="InterPro"/>
</dbReference>
<dbReference type="Pfam" id="PF04752">
    <property type="entry name" value="ChaC"/>
    <property type="match status" value="1"/>
</dbReference>
<name>A0A8H3ANB2_9AGAM</name>
<dbReference type="CDD" id="cd06661">
    <property type="entry name" value="GGCT_like"/>
    <property type="match status" value="1"/>
</dbReference>
<evidence type="ECO:0000313" key="3">
    <source>
        <dbReference type="EMBL" id="CAE6430433.1"/>
    </source>
</evidence>
<dbReference type="EMBL" id="CAJMWW010000084">
    <property type="protein sequence ID" value="CAE6430433.1"/>
    <property type="molecule type" value="Genomic_DNA"/>
</dbReference>
<evidence type="ECO:0000256" key="1">
    <source>
        <dbReference type="ARBA" id="ARBA00012344"/>
    </source>
</evidence>
<dbReference type="GO" id="GO:0005737">
    <property type="term" value="C:cytoplasm"/>
    <property type="evidence" value="ECO:0007669"/>
    <property type="project" value="TreeGrafter"/>
</dbReference>
<reference evidence="3" key="1">
    <citation type="submission" date="2021-01" db="EMBL/GenBank/DDBJ databases">
        <authorList>
            <person name="Kaushik A."/>
        </authorList>
    </citation>
    <scope>NUCLEOTIDE SEQUENCE</scope>
    <source>
        <strain evidence="3">AG3-T5</strain>
    </source>
</reference>
<feature type="non-terminal residue" evidence="3">
    <location>
        <position position="1"/>
    </location>
</feature>
<dbReference type="AlphaFoldDB" id="A0A8H3ANB2"/>
<accession>A0A8H3ANB2</accession>
<evidence type="ECO:0000256" key="2">
    <source>
        <dbReference type="ARBA" id="ARBA00023239"/>
    </source>
</evidence>